<dbReference type="SUPFAM" id="SSF46785">
    <property type="entry name" value="Winged helix' DNA-binding domain"/>
    <property type="match status" value="1"/>
</dbReference>
<dbReference type="STRING" id="1610489.SAMN06295981_2129"/>
<proteinExistence type="predicted"/>
<dbReference type="PANTHER" id="PTHR43721">
    <property type="entry name" value="ELONGATION FACTOR TU-RELATED"/>
    <property type="match status" value="1"/>
</dbReference>
<evidence type="ECO:0000259" key="5">
    <source>
        <dbReference type="PROSITE" id="PS51722"/>
    </source>
</evidence>
<dbReference type="Gene3D" id="1.10.10.10">
    <property type="entry name" value="Winged helix-like DNA-binding domain superfamily/Winged helix DNA-binding domain"/>
    <property type="match status" value="1"/>
</dbReference>
<dbReference type="GO" id="GO:0003924">
    <property type="term" value="F:GTPase activity"/>
    <property type="evidence" value="ECO:0007669"/>
    <property type="project" value="InterPro"/>
</dbReference>
<dbReference type="InterPro" id="IPR000795">
    <property type="entry name" value="T_Tr_GTP-bd_dom"/>
</dbReference>
<evidence type="ECO:0000256" key="1">
    <source>
        <dbReference type="ARBA" id="ARBA00004496"/>
    </source>
</evidence>
<dbReference type="Gene3D" id="2.40.30.10">
    <property type="entry name" value="Translation factors"/>
    <property type="match status" value="1"/>
</dbReference>
<evidence type="ECO:0000313" key="6">
    <source>
        <dbReference type="EMBL" id="SMG34281.1"/>
    </source>
</evidence>
<evidence type="ECO:0000256" key="2">
    <source>
        <dbReference type="ARBA" id="ARBA00022490"/>
    </source>
</evidence>
<evidence type="ECO:0000313" key="7">
    <source>
        <dbReference type="Proteomes" id="UP000193309"/>
    </source>
</evidence>
<keyword evidence="7" id="KW-1185">Reference proteome</keyword>
<name>A0A1X7K2D0_9CORY</name>
<evidence type="ECO:0000256" key="4">
    <source>
        <dbReference type="ARBA" id="ARBA00023134"/>
    </source>
</evidence>
<dbReference type="GO" id="GO:0003723">
    <property type="term" value="F:RNA binding"/>
    <property type="evidence" value="ECO:0007669"/>
    <property type="project" value="InterPro"/>
</dbReference>
<protein>
    <submittedName>
        <fullName evidence="6">Selenocysteine-specific elongation factor</fullName>
    </submittedName>
</protein>
<dbReference type="CDD" id="cd04171">
    <property type="entry name" value="SelB"/>
    <property type="match status" value="1"/>
</dbReference>
<dbReference type="PROSITE" id="PS51722">
    <property type="entry name" value="G_TR_2"/>
    <property type="match status" value="1"/>
</dbReference>
<dbReference type="Gene3D" id="1.10.10.2770">
    <property type="match status" value="1"/>
</dbReference>
<keyword evidence="4" id="KW-0547">Nucleotide-binding</keyword>
<dbReference type="AlphaFoldDB" id="A0A1X7K2D0"/>
<dbReference type="OrthoDB" id="9803139at2"/>
<dbReference type="InterPro" id="IPR009000">
    <property type="entry name" value="Transl_B-barrel_sf"/>
</dbReference>
<keyword evidence="2" id="KW-0963">Cytoplasm</keyword>
<dbReference type="PANTHER" id="PTHR43721:SF22">
    <property type="entry name" value="ELONGATION FACTOR TU, MITOCHONDRIAL"/>
    <property type="match status" value="1"/>
</dbReference>
<dbReference type="NCBIfam" id="TIGR00475">
    <property type="entry name" value="selB"/>
    <property type="match status" value="1"/>
</dbReference>
<dbReference type="Pfam" id="PF00009">
    <property type="entry name" value="GTP_EFTU"/>
    <property type="match status" value="1"/>
</dbReference>
<evidence type="ECO:0000256" key="3">
    <source>
        <dbReference type="ARBA" id="ARBA00022917"/>
    </source>
</evidence>
<dbReference type="Pfam" id="PF09107">
    <property type="entry name" value="WHD_3rd_SelB"/>
    <property type="match status" value="1"/>
</dbReference>
<feature type="domain" description="Tr-type G" evidence="5">
    <location>
        <begin position="1"/>
        <end position="171"/>
    </location>
</feature>
<dbReference type="InterPro" id="IPR015191">
    <property type="entry name" value="SelB_WHD4"/>
</dbReference>
<dbReference type="GO" id="GO:0005737">
    <property type="term" value="C:cytoplasm"/>
    <property type="evidence" value="ECO:0007669"/>
    <property type="project" value="UniProtKB-SubCell"/>
</dbReference>
<dbReference type="Proteomes" id="UP000193309">
    <property type="component" value="Unassembled WGS sequence"/>
</dbReference>
<gene>
    <name evidence="6" type="ORF">SAMN06295981_2129</name>
</gene>
<keyword evidence="3" id="KW-0648">Protein biosynthesis</keyword>
<keyword evidence="6" id="KW-0251">Elongation factor</keyword>
<dbReference type="EMBL" id="FXAR01000008">
    <property type="protein sequence ID" value="SMG34281.1"/>
    <property type="molecule type" value="Genomic_DNA"/>
</dbReference>
<reference evidence="7" key="1">
    <citation type="submission" date="2017-04" db="EMBL/GenBank/DDBJ databases">
        <authorList>
            <person name="Varghese N."/>
            <person name="Submissions S."/>
        </authorList>
    </citation>
    <scope>NUCLEOTIDE SEQUENCE [LARGE SCALE GENOMIC DNA]</scope>
    <source>
        <strain evidence="7">VDS</strain>
    </source>
</reference>
<dbReference type="InterPro" id="IPR036388">
    <property type="entry name" value="WH-like_DNA-bd_sf"/>
</dbReference>
<dbReference type="Pfam" id="PF25461">
    <property type="entry name" value="Beta-barrel_SelB"/>
    <property type="match status" value="1"/>
</dbReference>
<dbReference type="GO" id="GO:0003746">
    <property type="term" value="F:translation elongation factor activity"/>
    <property type="evidence" value="ECO:0007669"/>
    <property type="project" value="UniProtKB-KW"/>
</dbReference>
<organism evidence="6 7">
    <name type="scientific">Corynebacterium pollutisoli</name>
    <dbReference type="NCBI Taxonomy" id="1610489"/>
    <lineage>
        <taxon>Bacteria</taxon>
        <taxon>Bacillati</taxon>
        <taxon>Actinomycetota</taxon>
        <taxon>Actinomycetes</taxon>
        <taxon>Mycobacteriales</taxon>
        <taxon>Corynebacteriaceae</taxon>
        <taxon>Corynebacterium</taxon>
    </lineage>
</organism>
<dbReference type="SUPFAM" id="SSF52540">
    <property type="entry name" value="P-loop containing nucleoside triphosphate hydrolases"/>
    <property type="match status" value="1"/>
</dbReference>
<dbReference type="InterPro" id="IPR050055">
    <property type="entry name" value="EF-Tu_GTPase"/>
</dbReference>
<dbReference type="RefSeq" id="WP_085550225.1">
    <property type="nucleotide sequence ID" value="NZ_FXAR01000008.1"/>
</dbReference>
<accession>A0A1X7K2D0</accession>
<keyword evidence="4" id="KW-0342">GTP-binding</keyword>
<dbReference type="GO" id="GO:0001514">
    <property type="term" value="P:selenocysteine incorporation"/>
    <property type="evidence" value="ECO:0007669"/>
    <property type="project" value="InterPro"/>
</dbReference>
<dbReference type="InterPro" id="IPR057335">
    <property type="entry name" value="Beta-barrel_SelB"/>
</dbReference>
<dbReference type="InterPro" id="IPR036390">
    <property type="entry name" value="WH_DNA-bd_sf"/>
</dbReference>
<dbReference type="SUPFAM" id="SSF50447">
    <property type="entry name" value="Translation proteins"/>
    <property type="match status" value="1"/>
</dbReference>
<dbReference type="InterPro" id="IPR027417">
    <property type="entry name" value="P-loop_NTPase"/>
</dbReference>
<dbReference type="GO" id="GO:0005525">
    <property type="term" value="F:GTP binding"/>
    <property type="evidence" value="ECO:0007669"/>
    <property type="project" value="UniProtKB-KW"/>
</dbReference>
<comment type="subcellular location">
    <subcellularLocation>
        <location evidence="1">Cytoplasm</location>
    </subcellularLocation>
</comment>
<dbReference type="InterPro" id="IPR004535">
    <property type="entry name" value="Transl_elong_SelB"/>
</dbReference>
<dbReference type="Gene3D" id="3.40.50.300">
    <property type="entry name" value="P-loop containing nucleotide triphosphate hydrolases"/>
    <property type="match status" value="1"/>
</dbReference>
<sequence>MHVVATAGHVDHGKSTLVKALTGMEPDRWEEEQRRGLTIDLGFVWTHLPSGRDVAFVDVPGHERFMGNMLAGVGPTPVVCFIVAADEGWQAQSTDHRDAVRALGIRHGVIVLTRADRADDARRAEVAARVRHEFADTGLADAPVVTVSARSGEGLDELRAALDGVLAAAPAPDPDARVRLWIDRSFTVRGAGTVVTGTLPAGTLSEGDRLQLLGVDGTREVTVRGLHSENRPHTDIGPVSRVAVNLRGESTGDIHRGDALLTPDAWPLVTTLDVRRTMGTPLDDAPGEVIVHVGTAAVEAALRPFGDGHARLTLTRPLPLILGDRLVLRSSGARSVLAGVQVMDVDPPALSRRGDGRRRAESLTTMPAEGDLSAEITRRGALRRTDLETMGFEVPDAPPKGAVALRDWWIDVPQLGRWRDTLLAAVTRHATENPLAAGLSRGAALSVLALPDDSLLGLVIASAKLEQADGVLRLPGAAVDLGAAEAGVASVEKRLTEAPFHAPEADDLRALGLGPKELAAAERAGRLLRLDAGIILRPDAPDVALARLRELEQPFTTSQARRALDTTRRVAIPLLEHLDATGRTVRLDGGHRRVR</sequence>